<dbReference type="STRING" id="6290.A0A0N4X437"/>
<dbReference type="Gene3D" id="3.10.100.10">
    <property type="entry name" value="Mannose-Binding Protein A, subunit A"/>
    <property type="match status" value="1"/>
</dbReference>
<dbReference type="GO" id="GO:0005615">
    <property type="term" value="C:extracellular space"/>
    <property type="evidence" value="ECO:0007669"/>
    <property type="project" value="TreeGrafter"/>
</dbReference>
<accession>A0A0N4X437</accession>
<dbReference type="PANTHER" id="PTHR19143">
    <property type="entry name" value="FIBRINOGEN/TENASCIN/ANGIOPOEITIN"/>
    <property type="match status" value="1"/>
</dbReference>
<dbReference type="AlphaFoldDB" id="A0A0N4X437"/>
<dbReference type="InterPro" id="IPR036056">
    <property type="entry name" value="Fibrinogen-like_C"/>
</dbReference>
<gene>
    <name evidence="3" type="ORF">HPLM_LOCUS19121</name>
</gene>
<organism evidence="5">
    <name type="scientific">Haemonchus placei</name>
    <name type="common">Barber's pole worm</name>
    <dbReference type="NCBI Taxonomy" id="6290"/>
    <lineage>
        <taxon>Eukaryota</taxon>
        <taxon>Metazoa</taxon>
        <taxon>Ecdysozoa</taxon>
        <taxon>Nematoda</taxon>
        <taxon>Chromadorea</taxon>
        <taxon>Rhabditida</taxon>
        <taxon>Rhabditina</taxon>
        <taxon>Rhabditomorpha</taxon>
        <taxon>Strongyloidea</taxon>
        <taxon>Trichostrongylidae</taxon>
        <taxon>Haemonchus</taxon>
    </lineage>
</organism>
<reference evidence="5" key="1">
    <citation type="submission" date="2017-02" db="UniProtKB">
        <authorList>
            <consortium name="WormBaseParasite"/>
        </authorList>
    </citation>
    <scope>IDENTIFICATION</scope>
</reference>
<keyword evidence="4" id="KW-1185">Reference proteome</keyword>
<evidence type="ECO:0000313" key="4">
    <source>
        <dbReference type="Proteomes" id="UP000268014"/>
    </source>
</evidence>
<dbReference type="Proteomes" id="UP000268014">
    <property type="component" value="Unassembled WGS sequence"/>
</dbReference>
<protein>
    <submittedName>
        <fullName evidence="5">Fibrinogen C-terminal domain-containing protein</fullName>
    </submittedName>
</protein>
<dbReference type="InterPro" id="IPR016187">
    <property type="entry name" value="CTDL_fold"/>
</dbReference>
<dbReference type="PROSITE" id="PS50041">
    <property type="entry name" value="C_TYPE_LECTIN_2"/>
    <property type="match status" value="1"/>
</dbReference>
<dbReference type="InterPro" id="IPR002181">
    <property type="entry name" value="Fibrinogen_a/b/g_C_dom"/>
</dbReference>
<dbReference type="Gene3D" id="3.90.215.10">
    <property type="entry name" value="Gamma Fibrinogen, chain A, domain 1"/>
    <property type="match status" value="1"/>
</dbReference>
<evidence type="ECO:0000313" key="5">
    <source>
        <dbReference type="WBParaSite" id="HPLM_0001912901-mRNA-1"/>
    </source>
</evidence>
<evidence type="ECO:0000259" key="2">
    <source>
        <dbReference type="PROSITE" id="PS51406"/>
    </source>
</evidence>
<dbReference type="WBParaSite" id="HPLM_0001912901-mRNA-1">
    <property type="protein sequence ID" value="HPLM_0001912901-mRNA-1"/>
    <property type="gene ID" value="HPLM_0001912901"/>
</dbReference>
<reference evidence="3 4" key="2">
    <citation type="submission" date="2018-11" db="EMBL/GenBank/DDBJ databases">
        <authorList>
            <consortium name="Pathogen Informatics"/>
        </authorList>
    </citation>
    <scope>NUCLEOTIDE SEQUENCE [LARGE SCALE GENOMIC DNA]</scope>
    <source>
        <strain evidence="3 4">MHpl1</strain>
    </source>
</reference>
<dbReference type="SUPFAM" id="SSF56496">
    <property type="entry name" value="Fibrinogen C-terminal domain-like"/>
    <property type="match status" value="1"/>
</dbReference>
<dbReference type="InterPro" id="IPR014716">
    <property type="entry name" value="Fibrinogen_a/b/g_C_1"/>
</dbReference>
<feature type="domain" description="Fibrinogen C-terminal" evidence="2">
    <location>
        <begin position="61"/>
        <end position="242"/>
    </location>
</feature>
<dbReference type="OrthoDB" id="7972392at2759"/>
<dbReference type="PROSITE" id="PS51406">
    <property type="entry name" value="FIBRINOGEN_C_2"/>
    <property type="match status" value="1"/>
</dbReference>
<dbReference type="OMA" id="YSHDQCI"/>
<sequence>MHYWTGGQCRNGNCSWVDGSSFDFENFGEGKSYSHDQCIVSSFEEGRWSVADCNEENCFVCETRVAMSDCADWYSAGYTEDGVYNIVVKGKFYKVYCDMHTAGGGWVMFQRRVDSSDSFWDHNWTEYRKGFGKMGPNTNFWMGNELLHQLTAKDRNVTLRVEMRGDRTPNAKNPDGYWWNHYFEFQIGPEETGYTLDGLAINWRNVEGNASTGWYDMTYSVGAKFSTVDRINDPRPNCVTDY</sequence>
<dbReference type="SMART" id="SM00186">
    <property type="entry name" value="FBG"/>
    <property type="match status" value="1"/>
</dbReference>
<proteinExistence type="predicted"/>
<dbReference type="InterPro" id="IPR016186">
    <property type="entry name" value="C-type_lectin-like/link_sf"/>
</dbReference>
<dbReference type="CDD" id="cd00037">
    <property type="entry name" value="CLECT"/>
    <property type="match status" value="1"/>
</dbReference>
<dbReference type="Pfam" id="PF00147">
    <property type="entry name" value="Fibrinogen_C"/>
    <property type="match status" value="1"/>
</dbReference>
<name>A0A0N4X437_HAEPC</name>
<dbReference type="SUPFAM" id="SSF56436">
    <property type="entry name" value="C-type lectin-like"/>
    <property type="match status" value="1"/>
</dbReference>
<dbReference type="NCBIfam" id="NF040941">
    <property type="entry name" value="GGGWT_bact"/>
    <property type="match status" value="1"/>
</dbReference>
<feature type="domain" description="C-type lectin" evidence="1">
    <location>
        <begin position="1"/>
        <end position="62"/>
    </location>
</feature>
<evidence type="ECO:0000259" key="1">
    <source>
        <dbReference type="PROSITE" id="PS50041"/>
    </source>
</evidence>
<dbReference type="PANTHER" id="PTHR19143:SF327">
    <property type="entry name" value="FI21813P1-RELATED"/>
    <property type="match status" value="1"/>
</dbReference>
<dbReference type="InterPro" id="IPR050373">
    <property type="entry name" value="Fibrinogen_C-term_domain"/>
</dbReference>
<evidence type="ECO:0000313" key="3">
    <source>
        <dbReference type="EMBL" id="VDO75213.1"/>
    </source>
</evidence>
<dbReference type="EMBL" id="UZAF01021061">
    <property type="protein sequence ID" value="VDO75213.1"/>
    <property type="molecule type" value="Genomic_DNA"/>
</dbReference>
<dbReference type="InterPro" id="IPR001304">
    <property type="entry name" value="C-type_lectin-like"/>
</dbReference>
<dbReference type="Pfam" id="PF00059">
    <property type="entry name" value="Lectin_C"/>
    <property type="match status" value="1"/>
</dbReference>